<organism evidence="2">
    <name type="scientific">Gibberella zeae</name>
    <name type="common">Wheat head blight fungus</name>
    <name type="synonym">Fusarium graminearum</name>
    <dbReference type="NCBI Taxonomy" id="5518"/>
    <lineage>
        <taxon>Eukaryota</taxon>
        <taxon>Fungi</taxon>
        <taxon>Dikarya</taxon>
        <taxon>Ascomycota</taxon>
        <taxon>Pezizomycotina</taxon>
        <taxon>Sordariomycetes</taxon>
        <taxon>Hypocreomycetidae</taxon>
        <taxon>Hypocreales</taxon>
        <taxon>Nectriaceae</taxon>
        <taxon>Fusarium</taxon>
    </lineage>
</organism>
<dbReference type="AlphaFoldDB" id="A0A4E9DSJ8"/>
<gene>
    <name evidence="2" type="ORF">FUG_LOCUS211445</name>
    <name evidence="1" type="ORF">MDCFG202_LOCUS50898</name>
</gene>
<evidence type="ECO:0000313" key="2">
    <source>
        <dbReference type="EMBL" id="VIO56300.1"/>
    </source>
</evidence>
<protein>
    <submittedName>
        <fullName evidence="2">Uncharacterized protein</fullName>
    </submittedName>
</protein>
<name>A0A4E9DSJ8_GIBZA</name>
<reference evidence="1" key="2">
    <citation type="submission" date="2021-03" db="EMBL/GenBank/DDBJ databases">
        <authorList>
            <person name="Alouane T."/>
            <person name="Langin T."/>
            <person name="Bonhomme L."/>
        </authorList>
    </citation>
    <scope>NUCLEOTIDE SEQUENCE</scope>
    <source>
        <strain evidence="1">MDC_Fg202</strain>
    </source>
</reference>
<accession>A0A4E9DSJ8</accession>
<evidence type="ECO:0000313" key="1">
    <source>
        <dbReference type="EMBL" id="CAG1967786.1"/>
    </source>
</evidence>
<proteinExistence type="predicted"/>
<dbReference type="EMBL" id="CAAKMV010000124">
    <property type="protein sequence ID" value="VIO56300.1"/>
    <property type="molecule type" value="Genomic_DNA"/>
</dbReference>
<reference evidence="2" key="1">
    <citation type="submission" date="2019-04" db="EMBL/GenBank/DDBJ databases">
        <authorList>
            <person name="Melise S."/>
            <person name="Noan J."/>
            <person name="Okalmin O."/>
        </authorList>
    </citation>
    <scope>NUCLEOTIDE SEQUENCE</scope>
    <source>
        <strain evidence="2">FN9</strain>
    </source>
</reference>
<sequence length="159" mass="17560">MSTALYITLAYPSARFLQCYASNTITSPGDPNLDKVCYPGLTGYLYRYYSVPDCRIDYPGYGATNRFGHPRCPNWEAVTILSPSDLVDSGRLFRSTPKAVSDYYQNAQNRLFGQFGPSGPSCLRFLLAHAQESVYKNVAKQGCTAVYGLQARPIGEETG</sequence>
<dbReference type="Proteomes" id="UP000746612">
    <property type="component" value="Unassembled WGS sequence"/>
</dbReference>
<dbReference type="EMBL" id="CAJPIJ010000076">
    <property type="protein sequence ID" value="CAG1967786.1"/>
    <property type="molecule type" value="Genomic_DNA"/>
</dbReference>